<protein>
    <submittedName>
        <fullName evidence="1">Uncharacterized protein</fullName>
    </submittedName>
</protein>
<accession>A0A3L6Q3Z1</accession>
<organism evidence="1 2">
    <name type="scientific">Panicum miliaceum</name>
    <name type="common">Proso millet</name>
    <name type="synonym">Broomcorn millet</name>
    <dbReference type="NCBI Taxonomy" id="4540"/>
    <lineage>
        <taxon>Eukaryota</taxon>
        <taxon>Viridiplantae</taxon>
        <taxon>Streptophyta</taxon>
        <taxon>Embryophyta</taxon>
        <taxon>Tracheophyta</taxon>
        <taxon>Spermatophyta</taxon>
        <taxon>Magnoliopsida</taxon>
        <taxon>Liliopsida</taxon>
        <taxon>Poales</taxon>
        <taxon>Poaceae</taxon>
        <taxon>PACMAD clade</taxon>
        <taxon>Panicoideae</taxon>
        <taxon>Panicodae</taxon>
        <taxon>Paniceae</taxon>
        <taxon>Panicinae</taxon>
        <taxon>Panicum</taxon>
        <taxon>Panicum sect. Panicum</taxon>
    </lineage>
</organism>
<proteinExistence type="predicted"/>
<reference evidence="2" key="1">
    <citation type="journal article" date="2019" name="Nat. Commun.">
        <title>The genome of broomcorn millet.</title>
        <authorList>
            <person name="Zou C."/>
            <person name="Miki D."/>
            <person name="Li D."/>
            <person name="Tang Q."/>
            <person name="Xiao L."/>
            <person name="Rajput S."/>
            <person name="Deng P."/>
            <person name="Jia W."/>
            <person name="Huang R."/>
            <person name="Zhang M."/>
            <person name="Sun Y."/>
            <person name="Hu J."/>
            <person name="Fu X."/>
            <person name="Schnable P.S."/>
            <person name="Li F."/>
            <person name="Zhang H."/>
            <person name="Feng B."/>
            <person name="Zhu X."/>
            <person name="Liu R."/>
            <person name="Schnable J.C."/>
            <person name="Zhu J.-K."/>
            <person name="Zhang H."/>
        </authorList>
    </citation>
    <scope>NUCLEOTIDE SEQUENCE [LARGE SCALE GENOMIC DNA]</scope>
</reference>
<evidence type="ECO:0000313" key="2">
    <source>
        <dbReference type="Proteomes" id="UP000275267"/>
    </source>
</evidence>
<keyword evidence="2" id="KW-1185">Reference proteome</keyword>
<dbReference type="Proteomes" id="UP000275267">
    <property type="component" value="Unassembled WGS sequence"/>
</dbReference>
<sequence>MTLQKDVLERRAFAWASVGNHLSRTGHSLEFRPEEHLGLVSGRIRRWIKKSFDYLKLRNARRKFECEFNVDLHRTQKMEEDLIAKGIVPVTFNWPLRAMYFFYAHGGTLDPEDGSFVTTDRLREAAARLETALQAVQSGTLKPNREKDELTYILGTPEHTGRVQDMGVVPWKHGFNADIDTY</sequence>
<evidence type="ECO:0000313" key="1">
    <source>
        <dbReference type="EMBL" id="RLM69599.1"/>
    </source>
</evidence>
<comment type="caution">
    <text evidence="1">The sequence shown here is derived from an EMBL/GenBank/DDBJ whole genome shotgun (WGS) entry which is preliminary data.</text>
</comment>
<gene>
    <name evidence="1" type="ORF">C2845_PM17G09610</name>
</gene>
<dbReference type="EMBL" id="PQIB02000014">
    <property type="protein sequence ID" value="RLM69599.1"/>
    <property type="molecule type" value="Genomic_DNA"/>
</dbReference>
<dbReference type="AlphaFoldDB" id="A0A3L6Q3Z1"/>
<name>A0A3L6Q3Z1_PANMI</name>